<gene>
    <name evidence="2" type="ORF">NPX13_g5567</name>
</gene>
<feature type="region of interest" description="Disordered" evidence="1">
    <location>
        <begin position="1"/>
        <end position="21"/>
    </location>
</feature>
<accession>A0A9W8TL64</accession>
<sequence>MLTINKKNTRPRAKTTSKGLTIDPRFAQDFFRSNRPSVPSVILEEGSTAEQIAPADREKNNGFQRRADLKPGALRVDTRLARETCKAENSGFSAHSRLAWKVGHSESPRLTEAMQNKNWRSHRQPFENTSPDANGELWSAPPEQSKFLVEDKGKPRRGDEYETIDYARGLQRTAYRCRRPDEVKPELVPFTKPESISADLCLSAPATKTEFSTAEMETQERSVKYDPRICQPSIKSIVRLDEMTPIKRAGYENILGWDEQHAESRAGRRLCDSSSLTVVSLADSPEGWETVDFPYAEIRAVKGNKKFAMGLSDVEEKIRNQLSTLVEPQSASLPPEYLRKEYEEIREERRKAMALAQSTVESRGRRGRVVSDQGPKTETPSDTHFNNLLGKLNKLCAPRLRAFTVNDKDNSGGCTFVIKPPEKSTRVEPTSPSGDSGIGGLSPKGRQRSSTLNPEASEFCFTTQEKQSPATVETKPAVPTPPIVTDLAQPSHQVSGSMDPIRILETRVAELEAQIARQGSNHSQAAHQKRGKGYKATQGPHRASGPVVPGGGVHYPGMNRNIEGPTGYQTTYPTLPNFPMPNLAMGAGGIPSNPMAVTGCGALPQIGLGFPTNAMPNNILNQINLPQVAMPFSNNGAATTPTPPATGTSLWVKTVFGPKPVSKPDRPFRPGDGVQAVRQQEYEEYLEHLRATDPTYAMSCKQRQARRADRLRSGAPKLSC</sequence>
<proteinExistence type="predicted"/>
<evidence type="ECO:0000256" key="1">
    <source>
        <dbReference type="SAM" id="MobiDB-lite"/>
    </source>
</evidence>
<feature type="compositionally biased region" description="Polar residues" evidence="1">
    <location>
        <begin position="517"/>
        <end position="526"/>
    </location>
</feature>
<protein>
    <submittedName>
        <fullName evidence="2">Uncharacterized protein</fullName>
    </submittedName>
</protein>
<feature type="compositionally biased region" description="Polar residues" evidence="1">
    <location>
        <begin position="374"/>
        <end position="385"/>
    </location>
</feature>
<evidence type="ECO:0000313" key="2">
    <source>
        <dbReference type="EMBL" id="KAJ3570899.1"/>
    </source>
</evidence>
<dbReference type="VEuPathDB" id="FungiDB:F4678DRAFT_429662"/>
<reference evidence="2" key="1">
    <citation type="submission" date="2022-07" db="EMBL/GenBank/DDBJ databases">
        <title>Genome Sequence of Xylaria arbuscula.</title>
        <authorList>
            <person name="Buettner E."/>
        </authorList>
    </citation>
    <scope>NUCLEOTIDE SEQUENCE</scope>
    <source>
        <strain evidence="2">VT107</strain>
    </source>
</reference>
<organism evidence="2 3">
    <name type="scientific">Xylaria arbuscula</name>
    <dbReference type="NCBI Taxonomy" id="114810"/>
    <lineage>
        <taxon>Eukaryota</taxon>
        <taxon>Fungi</taxon>
        <taxon>Dikarya</taxon>
        <taxon>Ascomycota</taxon>
        <taxon>Pezizomycotina</taxon>
        <taxon>Sordariomycetes</taxon>
        <taxon>Xylariomycetidae</taxon>
        <taxon>Xylariales</taxon>
        <taxon>Xylariaceae</taxon>
        <taxon>Xylaria</taxon>
    </lineage>
</organism>
<feature type="region of interest" description="Disordered" evidence="1">
    <location>
        <begin position="416"/>
        <end position="496"/>
    </location>
</feature>
<dbReference type="AlphaFoldDB" id="A0A9W8TL64"/>
<dbReference type="EMBL" id="JANPWZ010000888">
    <property type="protein sequence ID" value="KAJ3570899.1"/>
    <property type="molecule type" value="Genomic_DNA"/>
</dbReference>
<feature type="region of interest" description="Disordered" evidence="1">
    <location>
        <begin position="356"/>
        <end position="385"/>
    </location>
</feature>
<name>A0A9W8TL64_9PEZI</name>
<feature type="compositionally biased region" description="Polar residues" evidence="1">
    <location>
        <begin position="448"/>
        <end position="471"/>
    </location>
</feature>
<evidence type="ECO:0000313" key="3">
    <source>
        <dbReference type="Proteomes" id="UP001148614"/>
    </source>
</evidence>
<keyword evidence="3" id="KW-1185">Reference proteome</keyword>
<dbReference type="Proteomes" id="UP001148614">
    <property type="component" value="Unassembled WGS sequence"/>
</dbReference>
<feature type="region of interest" description="Disordered" evidence="1">
    <location>
        <begin position="517"/>
        <end position="549"/>
    </location>
</feature>
<comment type="caution">
    <text evidence="2">The sequence shown here is derived from an EMBL/GenBank/DDBJ whole genome shotgun (WGS) entry which is preliminary data.</text>
</comment>